<reference evidence="4" key="1">
    <citation type="submission" date="2023-07" db="EMBL/GenBank/DDBJ databases">
        <title>Degradation of tert-butanol by M. austroafricanum TBA100.</title>
        <authorList>
            <person name="Helbich S."/>
            <person name="Vainshtein Y."/>
        </authorList>
    </citation>
    <scope>NUCLEOTIDE SEQUENCE</scope>
    <source>
        <strain evidence="4">TBA100</strain>
    </source>
</reference>
<dbReference type="RefSeq" id="WP_105388505.1">
    <property type="nucleotide sequence ID" value="NZ_CP070380.1"/>
</dbReference>
<dbReference type="InterPro" id="IPR050248">
    <property type="entry name" value="Polysacc_deacetylase_ArnD"/>
</dbReference>
<keyword evidence="1" id="KW-0479">Metal-binding</keyword>
<dbReference type="GO" id="GO:0016787">
    <property type="term" value="F:hydrolase activity"/>
    <property type="evidence" value="ECO:0007669"/>
    <property type="project" value="UniProtKB-KW"/>
</dbReference>
<feature type="domain" description="NodB homology" evidence="3">
    <location>
        <begin position="51"/>
        <end position="228"/>
    </location>
</feature>
<evidence type="ECO:0000256" key="2">
    <source>
        <dbReference type="ARBA" id="ARBA00022801"/>
    </source>
</evidence>
<accession>A0ABT8HMW8</accession>
<dbReference type="PANTHER" id="PTHR10587">
    <property type="entry name" value="GLYCOSYL TRANSFERASE-RELATED"/>
    <property type="match status" value="1"/>
</dbReference>
<sequence>MTSGSGAQYDTRGARARRIRSAAILLGLVGGFIAAVPAPAAADSVDCARVKCVALTFDDGPGPFTDRLLQTLRANNAEATFFLIGDKVAADPAAARRIVDAGMEIGNHTWSHPDLTAIPPQELPAQLSRATEVLERATGERPTLMRPPFGAVDDAVLAAAGSQGLAVVNWDVIPLDWENDTDIAATRAALTEQIRPNSVVLLHDTFASTVDLMAEFVPVLRANGYHLVTVSQMLGPRPPGSLYGTPP</sequence>
<keyword evidence="2 4" id="KW-0378">Hydrolase</keyword>
<evidence type="ECO:0000259" key="3">
    <source>
        <dbReference type="PROSITE" id="PS51677"/>
    </source>
</evidence>
<organism evidence="4 5">
    <name type="scientific">Mycolicibacterium austroafricanum</name>
    <name type="common">Mycobacterium austroafricanum</name>
    <dbReference type="NCBI Taxonomy" id="39687"/>
    <lineage>
        <taxon>Bacteria</taxon>
        <taxon>Bacillati</taxon>
        <taxon>Actinomycetota</taxon>
        <taxon>Actinomycetes</taxon>
        <taxon>Mycobacteriales</taxon>
        <taxon>Mycobacteriaceae</taxon>
        <taxon>Mycolicibacterium</taxon>
    </lineage>
</organism>
<dbReference type="CDD" id="cd10917">
    <property type="entry name" value="CE4_NodB_like_6s_7s"/>
    <property type="match status" value="1"/>
</dbReference>
<evidence type="ECO:0000313" key="4">
    <source>
        <dbReference type="EMBL" id="MDN4522093.1"/>
    </source>
</evidence>
<dbReference type="EC" id="3.-.-.-" evidence="4"/>
<dbReference type="SUPFAM" id="SSF88713">
    <property type="entry name" value="Glycoside hydrolase/deacetylase"/>
    <property type="match status" value="1"/>
</dbReference>
<evidence type="ECO:0000313" key="5">
    <source>
        <dbReference type="Proteomes" id="UP001172687"/>
    </source>
</evidence>
<proteinExistence type="predicted"/>
<protein>
    <submittedName>
        <fullName evidence="4">Polysaccharide deacetylase family protein</fullName>
        <ecNumber evidence="4">3.-.-.-</ecNumber>
    </submittedName>
</protein>
<name>A0ABT8HMW8_MYCAO</name>
<dbReference type="EMBL" id="JAUHTC010000098">
    <property type="protein sequence ID" value="MDN4522093.1"/>
    <property type="molecule type" value="Genomic_DNA"/>
</dbReference>
<dbReference type="InterPro" id="IPR011330">
    <property type="entry name" value="Glyco_hydro/deAcase_b/a-brl"/>
</dbReference>
<dbReference type="Pfam" id="PF01522">
    <property type="entry name" value="Polysacc_deac_1"/>
    <property type="match status" value="1"/>
</dbReference>
<dbReference type="InterPro" id="IPR002509">
    <property type="entry name" value="NODB_dom"/>
</dbReference>
<dbReference type="PANTHER" id="PTHR10587:SF133">
    <property type="entry name" value="CHITIN DEACETYLASE 1-RELATED"/>
    <property type="match status" value="1"/>
</dbReference>
<gene>
    <name evidence="4" type="ORF">QYF68_30375</name>
</gene>
<comment type="caution">
    <text evidence="4">The sequence shown here is derived from an EMBL/GenBank/DDBJ whole genome shotgun (WGS) entry which is preliminary data.</text>
</comment>
<dbReference type="Proteomes" id="UP001172687">
    <property type="component" value="Unassembled WGS sequence"/>
</dbReference>
<keyword evidence="5" id="KW-1185">Reference proteome</keyword>
<dbReference type="Gene3D" id="3.20.20.370">
    <property type="entry name" value="Glycoside hydrolase/deacetylase"/>
    <property type="match status" value="1"/>
</dbReference>
<evidence type="ECO:0000256" key="1">
    <source>
        <dbReference type="ARBA" id="ARBA00022723"/>
    </source>
</evidence>
<dbReference type="PROSITE" id="PS51677">
    <property type="entry name" value="NODB"/>
    <property type="match status" value="1"/>
</dbReference>